<sequence length="461" mass="51680">MGPLGTPSPSFSSSPASASSASTSLASADPEDPGCLVDNFNNLQLPDENVPRNDEKSGPGLDALPPELICMLVPHLQPDDFAACVRVSKNWFSTWTSEVVASDILHQSFPGLIQTAKRKGILPPRLWTLFQLAARKRWRFLCGSHGAVRTYPNRMDFIANGGQILRGMIDRGPLYSSGRVAWQHDGRSFVIDDLHAKTRHFRVQPRRGDELYLVAMTENLVIFTDRWEFAYPQMLVIHNISERRSIHLRLPFRVCHLQASGLTVGLHLFKKLSQDGFGSPYVWRWGGTLERLRPSQASRQQVSNFESKHPILTARGFLYHPWDDDIFFVVWTAHEPGRPGAGDPSAAIKAEHGAESPHQSRERIAVLVDVYKQTPSGWTPTGNSHVEYDLLSGGATRALLGTWCQKTDFHGGHELLMGLRGAYRPYTIPSQYIHGPLMFNTVTRRFTAGYRPQFRRPPVSP</sequence>
<proteinExistence type="predicted"/>
<name>A0A8K0T4J5_9PEZI</name>
<feature type="compositionally biased region" description="Low complexity" evidence="1">
    <location>
        <begin position="7"/>
        <end position="28"/>
    </location>
</feature>
<evidence type="ECO:0008006" key="4">
    <source>
        <dbReference type="Google" id="ProtNLM"/>
    </source>
</evidence>
<reference evidence="2" key="1">
    <citation type="journal article" date="2021" name="Nat. Commun.">
        <title>Genetic determinants of endophytism in the Arabidopsis root mycobiome.</title>
        <authorList>
            <person name="Mesny F."/>
            <person name="Miyauchi S."/>
            <person name="Thiergart T."/>
            <person name="Pickel B."/>
            <person name="Atanasova L."/>
            <person name="Karlsson M."/>
            <person name="Huettel B."/>
            <person name="Barry K.W."/>
            <person name="Haridas S."/>
            <person name="Chen C."/>
            <person name="Bauer D."/>
            <person name="Andreopoulos W."/>
            <person name="Pangilinan J."/>
            <person name="LaButti K."/>
            <person name="Riley R."/>
            <person name="Lipzen A."/>
            <person name="Clum A."/>
            <person name="Drula E."/>
            <person name="Henrissat B."/>
            <person name="Kohler A."/>
            <person name="Grigoriev I.V."/>
            <person name="Martin F.M."/>
            <person name="Hacquard S."/>
        </authorList>
    </citation>
    <scope>NUCLEOTIDE SEQUENCE</scope>
    <source>
        <strain evidence="2">MPI-CAGE-AT-0016</strain>
    </source>
</reference>
<accession>A0A8K0T4J5</accession>
<feature type="region of interest" description="Disordered" evidence="1">
    <location>
        <begin position="1"/>
        <end position="41"/>
    </location>
</feature>
<evidence type="ECO:0000313" key="3">
    <source>
        <dbReference type="Proteomes" id="UP000813385"/>
    </source>
</evidence>
<protein>
    <recommendedName>
        <fullName evidence="4">F-box domain-containing protein</fullName>
    </recommendedName>
</protein>
<comment type="caution">
    <text evidence="2">The sequence shown here is derived from an EMBL/GenBank/DDBJ whole genome shotgun (WGS) entry which is preliminary data.</text>
</comment>
<evidence type="ECO:0000256" key="1">
    <source>
        <dbReference type="SAM" id="MobiDB-lite"/>
    </source>
</evidence>
<dbReference type="OrthoDB" id="1918685at2759"/>
<dbReference type="Proteomes" id="UP000813385">
    <property type="component" value="Unassembled WGS sequence"/>
</dbReference>
<gene>
    <name evidence="2" type="ORF">B0T11DRAFT_143340</name>
</gene>
<dbReference type="InterPro" id="IPR036047">
    <property type="entry name" value="F-box-like_dom_sf"/>
</dbReference>
<evidence type="ECO:0000313" key="2">
    <source>
        <dbReference type="EMBL" id="KAH7347647.1"/>
    </source>
</evidence>
<dbReference type="SUPFAM" id="SSF81383">
    <property type="entry name" value="F-box domain"/>
    <property type="match status" value="1"/>
</dbReference>
<organism evidence="2 3">
    <name type="scientific">Plectosphaerella cucumerina</name>
    <dbReference type="NCBI Taxonomy" id="40658"/>
    <lineage>
        <taxon>Eukaryota</taxon>
        <taxon>Fungi</taxon>
        <taxon>Dikarya</taxon>
        <taxon>Ascomycota</taxon>
        <taxon>Pezizomycotina</taxon>
        <taxon>Sordariomycetes</taxon>
        <taxon>Hypocreomycetidae</taxon>
        <taxon>Glomerellales</taxon>
        <taxon>Plectosphaerellaceae</taxon>
        <taxon>Plectosphaerella</taxon>
    </lineage>
</organism>
<dbReference type="AlphaFoldDB" id="A0A8K0T4J5"/>
<dbReference type="EMBL" id="JAGPXD010000007">
    <property type="protein sequence ID" value="KAH7347647.1"/>
    <property type="molecule type" value="Genomic_DNA"/>
</dbReference>
<keyword evidence="3" id="KW-1185">Reference proteome</keyword>